<organism evidence="1 2">
    <name type="scientific">Eretmocerus hayati</name>
    <dbReference type="NCBI Taxonomy" id="131215"/>
    <lineage>
        <taxon>Eukaryota</taxon>
        <taxon>Metazoa</taxon>
        <taxon>Ecdysozoa</taxon>
        <taxon>Arthropoda</taxon>
        <taxon>Hexapoda</taxon>
        <taxon>Insecta</taxon>
        <taxon>Pterygota</taxon>
        <taxon>Neoptera</taxon>
        <taxon>Endopterygota</taxon>
        <taxon>Hymenoptera</taxon>
        <taxon>Apocrita</taxon>
        <taxon>Proctotrupomorpha</taxon>
        <taxon>Chalcidoidea</taxon>
        <taxon>Aphelinidae</taxon>
        <taxon>Aphelininae</taxon>
        <taxon>Eretmocerus</taxon>
    </lineage>
</organism>
<accession>A0ACC2N896</accession>
<dbReference type="EMBL" id="CM056744">
    <property type="protein sequence ID" value="KAJ8666948.1"/>
    <property type="molecule type" value="Genomic_DNA"/>
</dbReference>
<protein>
    <submittedName>
        <fullName evidence="1">Uncharacterized protein</fullName>
    </submittedName>
</protein>
<reference evidence="1" key="1">
    <citation type="submission" date="2023-04" db="EMBL/GenBank/DDBJ databases">
        <title>A chromosome-level genome assembly of the parasitoid wasp Eretmocerus hayati.</title>
        <authorList>
            <person name="Zhong Y."/>
            <person name="Liu S."/>
            <person name="Liu Y."/>
        </authorList>
    </citation>
    <scope>NUCLEOTIDE SEQUENCE</scope>
    <source>
        <strain evidence="1">ZJU_SS_LIU_2023</strain>
    </source>
</reference>
<name>A0ACC2N896_9HYME</name>
<gene>
    <name evidence="1" type="ORF">QAD02_008610</name>
</gene>
<dbReference type="Proteomes" id="UP001239111">
    <property type="component" value="Chromosome 4"/>
</dbReference>
<sequence length="258" mass="28805">MADKPEQVLIIEPQNELRFRGPFTGSPIASYMKLTNPTNHQKVYFKIKTTAPKRYCVRPNSGLIKPKEVCEIAVCLQPFDFDPNEKNKHKFMVQTIVAPSEDPDEDVTEIWRDVNQDQLMDTKLKCVFENPVSSTTATKAKASTTTSSKPDSNTTDSKSKAVGDSIKSSPKPENEDKLMKAAQEVNQLRVEESTLRQENLQLREEVMKWKNAALGKDMSYASVPGLSQHPSSPLPMSTTQIVIAVAMVLVGYFLGKLI</sequence>
<comment type="caution">
    <text evidence="1">The sequence shown here is derived from an EMBL/GenBank/DDBJ whole genome shotgun (WGS) entry which is preliminary data.</text>
</comment>
<evidence type="ECO:0000313" key="1">
    <source>
        <dbReference type="EMBL" id="KAJ8666948.1"/>
    </source>
</evidence>
<evidence type="ECO:0000313" key="2">
    <source>
        <dbReference type="Proteomes" id="UP001239111"/>
    </source>
</evidence>
<keyword evidence="2" id="KW-1185">Reference proteome</keyword>
<proteinExistence type="predicted"/>